<accession>A0ABT9NBP8</accession>
<feature type="region of interest" description="Disordered" evidence="1">
    <location>
        <begin position="1"/>
        <end position="25"/>
    </location>
</feature>
<evidence type="ECO:0000256" key="1">
    <source>
        <dbReference type="SAM" id="MobiDB-lite"/>
    </source>
</evidence>
<reference evidence="2 3" key="1">
    <citation type="submission" date="2023-07" db="EMBL/GenBank/DDBJ databases">
        <title>Sequencing the genomes of 1000 actinobacteria strains.</title>
        <authorList>
            <person name="Klenk H.-P."/>
        </authorList>
    </citation>
    <scope>NUCLEOTIDE SEQUENCE [LARGE SCALE GENOMIC DNA]</scope>
    <source>
        <strain evidence="2 3">DSM 102162</strain>
    </source>
</reference>
<organism evidence="2 3">
    <name type="scientific">Arcanobacterium wilhelmae</name>
    <dbReference type="NCBI Taxonomy" id="1803177"/>
    <lineage>
        <taxon>Bacteria</taxon>
        <taxon>Bacillati</taxon>
        <taxon>Actinomycetota</taxon>
        <taxon>Actinomycetes</taxon>
        <taxon>Actinomycetales</taxon>
        <taxon>Actinomycetaceae</taxon>
        <taxon>Arcanobacterium</taxon>
    </lineage>
</organism>
<sequence>MHGNGNGNGDGDGDGGGGAPSDGGVSEVIAKKCRTPGVYLFHAVKASGCGTMGGGFRKE</sequence>
<keyword evidence="3" id="KW-1185">Reference proteome</keyword>
<comment type="caution">
    <text evidence="2">The sequence shown here is derived from an EMBL/GenBank/DDBJ whole genome shotgun (WGS) entry which is preliminary data.</text>
</comment>
<proteinExistence type="predicted"/>
<protein>
    <submittedName>
        <fullName evidence="2">Uncharacterized protein</fullName>
    </submittedName>
</protein>
<dbReference type="Proteomes" id="UP001235966">
    <property type="component" value="Unassembled WGS sequence"/>
</dbReference>
<name>A0ABT9NBP8_9ACTO</name>
<feature type="compositionally biased region" description="Gly residues" evidence="1">
    <location>
        <begin position="1"/>
        <end position="21"/>
    </location>
</feature>
<evidence type="ECO:0000313" key="2">
    <source>
        <dbReference type="EMBL" id="MDP9801143.1"/>
    </source>
</evidence>
<gene>
    <name evidence="2" type="ORF">J2S49_001219</name>
</gene>
<dbReference type="EMBL" id="JAUSQW010000001">
    <property type="protein sequence ID" value="MDP9801143.1"/>
    <property type="molecule type" value="Genomic_DNA"/>
</dbReference>
<evidence type="ECO:0000313" key="3">
    <source>
        <dbReference type="Proteomes" id="UP001235966"/>
    </source>
</evidence>